<comment type="caution">
    <text evidence="1">The sequence shown here is derived from an EMBL/GenBank/DDBJ whole genome shotgun (WGS) entry which is preliminary data.</text>
</comment>
<evidence type="ECO:0000313" key="1">
    <source>
        <dbReference type="EMBL" id="KAG6626575.1"/>
    </source>
</evidence>
<dbReference type="Proteomes" id="UP000811609">
    <property type="component" value="Chromosome 15"/>
</dbReference>
<gene>
    <name evidence="1" type="ORF">CIPAW_15G059100</name>
</gene>
<accession>A0A8T1N8F1</accession>
<keyword evidence="2" id="KW-1185">Reference proteome</keyword>
<dbReference type="EMBL" id="CM031823">
    <property type="protein sequence ID" value="KAG6626575.1"/>
    <property type="molecule type" value="Genomic_DNA"/>
</dbReference>
<sequence length="49" mass="5681">MKKWIFFFRLLSSNQLFCNLSPSKLLLSISLVLKSGRGVKSIRGENEMY</sequence>
<organism evidence="1 2">
    <name type="scientific">Carya illinoinensis</name>
    <name type="common">Pecan</name>
    <dbReference type="NCBI Taxonomy" id="32201"/>
    <lineage>
        <taxon>Eukaryota</taxon>
        <taxon>Viridiplantae</taxon>
        <taxon>Streptophyta</taxon>
        <taxon>Embryophyta</taxon>
        <taxon>Tracheophyta</taxon>
        <taxon>Spermatophyta</taxon>
        <taxon>Magnoliopsida</taxon>
        <taxon>eudicotyledons</taxon>
        <taxon>Gunneridae</taxon>
        <taxon>Pentapetalae</taxon>
        <taxon>rosids</taxon>
        <taxon>fabids</taxon>
        <taxon>Fagales</taxon>
        <taxon>Juglandaceae</taxon>
        <taxon>Carya</taxon>
    </lineage>
</organism>
<name>A0A8T1N8F1_CARIL</name>
<proteinExistence type="predicted"/>
<reference evidence="1" key="1">
    <citation type="submission" date="2020-12" db="EMBL/GenBank/DDBJ databases">
        <title>WGS assembly of Carya illinoinensis cv. Pawnee.</title>
        <authorList>
            <person name="Platts A."/>
            <person name="Shu S."/>
            <person name="Wright S."/>
            <person name="Barry K."/>
            <person name="Edger P."/>
            <person name="Pires J.C."/>
            <person name="Schmutz J."/>
        </authorList>
    </citation>
    <scope>NUCLEOTIDE SEQUENCE</scope>
    <source>
        <tissue evidence="1">Leaf</tissue>
    </source>
</reference>
<protein>
    <submittedName>
        <fullName evidence="1">Uncharacterized protein</fullName>
    </submittedName>
</protein>
<evidence type="ECO:0000313" key="2">
    <source>
        <dbReference type="Proteomes" id="UP000811609"/>
    </source>
</evidence>
<dbReference type="AlphaFoldDB" id="A0A8T1N8F1"/>